<accession>A0AAV6GH41</accession>
<protein>
    <submittedName>
        <fullName evidence="2">Uncharacterized protein</fullName>
    </submittedName>
</protein>
<sequence length="112" mass="12555">MDQIDIDLQGTDGSGSLGGPDVRRQIPIKLLSKQAVRSKPPVRPQRSTSRLLPKGDEEGFSYKQEERFECKSGDAFGSQRRFPHPCSGTINSIWWERRMIHPFIAVTSVGCP</sequence>
<feature type="region of interest" description="Disordered" evidence="1">
    <location>
        <begin position="1"/>
        <end position="22"/>
    </location>
</feature>
<name>A0AAV6GH41_9TELE</name>
<evidence type="ECO:0000313" key="3">
    <source>
        <dbReference type="Proteomes" id="UP000823561"/>
    </source>
</evidence>
<dbReference type="EMBL" id="JADWDJ010000011">
    <property type="protein sequence ID" value="KAG5274120.1"/>
    <property type="molecule type" value="Genomic_DNA"/>
</dbReference>
<reference evidence="2" key="1">
    <citation type="submission" date="2020-10" db="EMBL/GenBank/DDBJ databases">
        <title>Chromosome-scale genome assembly of the Allis shad, Alosa alosa.</title>
        <authorList>
            <person name="Margot Z."/>
            <person name="Christophe K."/>
            <person name="Cabau C."/>
            <person name="Louis A."/>
            <person name="Berthelot C."/>
            <person name="Parey E."/>
            <person name="Roest Crollius H."/>
            <person name="Montfort J."/>
            <person name="Robinson-Rechavi M."/>
            <person name="Bucao C."/>
            <person name="Bouchez O."/>
            <person name="Gislard M."/>
            <person name="Lluch J."/>
            <person name="Milhes M."/>
            <person name="Lampietro C."/>
            <person name="Lopez Roques C."/>
            <person name="Donnadieu C."/>
            <person name="Braasch I."/>
            <person name="Desvignes T."/>
            <person name="Postlethwait J."/>
            <person name="Bobe J."/>
            <person name="Guiguen Y."/>
        </authorList>
    </citation>
    <scope>NUCLEOTIDE SEQUENCE</scope>
    <source>
        <strain evidence="2">M-15738</strain>
        <tissue evidence="2">Blood</tissue>
    </source>
</reference>
<feature type="region of interest" description="Disordered" evidence="1">
    <location>
        <begin position="35"/>
        <end position="58"/>
    </location>
</feature>
<evidence type="ECO:0000313" key="2">
    <source>
        <dbReference type="EMBL" id="KAG5274120.1"/>
    </source>
</evidence>
<evidence type="ECO:0000256" key="1">
    <source>
        <dbReference type="SAM" id="MobiDB-lite"/>
    </source>
</evidence>
<dbReference type="AlphaFoldDB" id="A0AAV6GH41"/>
<gene>
    <name evidence="2" type="ORF">AALO_G00159390</name>
</gene>
<proteinExistence type="predicted"/>
<comment type="caution">
    <text evidence="2">The sequence shown here is derived from an EMBL/GenBank/DDBJ whole genome shotgun (WGS) entry which is preliminary data.</text>
</comment>
<organism evidence="2 3">
    <name type="scientific">Alosa alosa</name>
    <name type="common">allis shad</name>
    <dbReference type="NCBI Taxonomy" id="278164"/>
    <lineage>
        <taxon>Eukaryota</taxon>
        <taxon>Metazoa</taxon>
        <taxon>Chordata</taxon>
        <taxon>Craniata</taxon>
        <taxon>Vertebrata</taxon>
        <taxon>Euteleostomi</taxon>
        <taxon>Actinopterygii</taxon>
        <taxon>Neopterygii</taxon>
        <taxon>Teleostei</taxon>
        <taxon>Clupei</taxon>
        <taxon>Clupeiformes</taxon>
        <taxon>Clupeoidei</taxon>
        <taxon>Clupeidae</taxon>
        <taxon>Alosa</taxon>
    </lineage>
</organism>
<keyword evidence="3" id="KW-1185">Reference proteome</keyword>
<dbReference type="Proteomes" id="UP000823561">
    <property type="component" value="Chromosome 11"/>
</dbReference>